<keyword evidence="4" id="KW-1015">Disulfide bond</keyword>
<evidence type="ECO:0000259" key="6">
    <source>
        <dbReference type="PROSITE" id="PS51352"/>
    </source>
</evidence>
<dbReference type="FunFam" id="3.40.30.10:FF:000013">
    <property type="entry name" value="Blast:Protein SCO1 homolog, mitochondrial"/>
    <property type="match status" value="1"/>
</dbReference>
<feature type="domain" description="Thioredoxin" evidence="6">
    <location>
        <begin position="53"/>
        <end position="219"/>
    </location>
</feature>
<protein>
    <submittedName>
        <fullName evidence="7">SCO family protein</fullName>
    </submittedName>
</protein>
<evidence type="ECO:0000256" key="5">
    <source>
        <dbReference type="SAM" id="SignalP"/>
    </source>
</evidence>
<evidence type="ECO:0000313" key="8">
    <source>
        <dbReference type="Proteomes" id="UP000266206"/>
    </source>
</evidence>
<dbReference type="RefSeq" id="WP_119515649.1">
    <property type="nucleotide sequence ID" value="NZ_NQYH01000002.1"/>
</dbReference>
<comment type="similarity">
    <text evidence="1">Belongs to the SCO1/2 family.</text>
</comment>
<evidence type="ECO:0000256" key="2">
    <source>
        <dbReference type="ARBA" id="ARBA00023008"/>
    </source>
</evidence>
<dbReference type="CDD" id="cd02968">
    <property type="entry name" value="SCO"/>
    <property type="match status" value="1"/>
</dbReference>
<name>A0A3A1Z0B3_9BURK</name>
<keyword evidence="2 3" id="KW-0186">Copper</keyword>
<dbReference type="PROSITE" id="PS51352">
    <property type="entry name" value="THIOREDOXIN_2"/>
    <property type="match status" value="1"/>
</dbReference>
<feature type="binding site" evidence="3">
    <location>
        <position position="97"/>
    </location>
    <ligand>
        <name>Cu cation</name>
        <dbReference type="ChEBI" id="CHEBI:23378"/>
    </ligand>
</feature>
<feature type="binding site" evidence="3">
    <location>
        <position position="93"/>
    </location>
    <ligand>
        <name>Cu cation</name>
        <dbReference type="ChEBI" id="CHEBI:23378"/>
    </ligand>
</feature>
<proteinExistence type="inferred from homology"/>
<dbReference type="GO" id="GO:0046872">
    <property type="term" value="F:metal ion binding"/>
    <property type="evidence" value="ECO:0007669"/>
    <property type="project" value="UniProtKB-KW"/>
</dbReference>
<dbReference type="Gene3D" id="3.40.30.10">
    <property type="entry name" value="Glutaredoxin"/>
    <property type="match status" value="1"/>
</dbReference>
<sequence>MKRTFSRLSLQRYPAGLIGAILASAISLATPATSAQANPVETVNAKEETTRLHNIRGFLPDLRFELIGPDNEPVTAQAFRGNIVMLFFGYASCPDICPTTMAQLAQVMQKLGPDADRVRILFISVDPHRDTAEKLQAYVQAFDSHAIGLTGSEKQIADVARRYRVAYQIEEPSNNDPERYEVAHSRGIYIFDENGKARYLAADSESVDVLTDGVRTLLQ</sequence>
<evidence type="ECO:0000256" key="3">
    <source>
        <dbReference type="PIRSR" id="PIRSR603782-1"/>
    </source>
</evidence>
<dbReference type="Proteomes" id="UP000266206">
    <property type="component" value="Unassembled WGS sequence"/>
</dbReference>
<dbReference type="AlphaFoldDB" id="A0A3A1Z0B3"/>
<organism evidence="7 8">
    <name type="scientific">Neopusillimonas maritima</name>
    <dbReference type="NCBI Taxonomy" id="2026239"/>
    <lineage>
        <taxon>Bacteria</taxon>
        <taxon>Pseudomonadati</taxon>
        <taxon>Pseudomonadota</taxon>
        <taxon>Betaproteobacteria</taxon>
        <taxon>Burkholderiales</taxon>
        <taxon>Alcaligenaceae</taxon>
        <taxon>Neopusillimonas</taxon>
    </lineage>
</organism>
<keyword evidence="3" id="KW-0479">Metal-binding</keyword>
<evidence type="ECO:0000256" key="1">
    <source>
        <dbReference type="ARBA" id="ARBA00010996"/>
    </source>
</evidence>
<gene>
    <name evidence="7" type="ORF">CJP73_04870</name>
</gene>
<dbReference type="OrthoDB" id="9790194at2"/>
<accession>A0A3A1Z0B3</accession>
<feature type="chain" id="PRO_5017255973" evidence="5">
    <location>
        <begin position="38"/>
        <end position="219"/>
    </location>
</feature>
<feature type="binding site" evidence="3">
    <location>
        <position position="184"/>
    </location>
    <ligand>
        <name>Cu cation</name>
        <dbReference type="ChEBI" id="CHEBI:23378"/>
    </ligand>
</feature>
<feature type="disulfide bond" description="Redox-active" evidence="4">
    <location>
        <begin position="93"/>
        <end position="97"/>
    </location>
</feature>
<feature type="signal peptide" evidence="5">
    <location>
        <begin position="1"/>
        <end position="37"/>
    </location>
</feature>
<dbReference type="PANTHER" id="PTHR12151">
    <property type="entry name" value="ELECTRON TRANSPORT PROTIN SCO1/SENC FAMILY MEMBER"/>
    <property type="match status" value="1"/>
</dbReference>
<dbReference type="InterPro" id="IPR013766">
    <property type="entry name" value="Thioredoxin_domain"/>
</dbReference>
<dbReference type="InterPro" id="IPR003782">
    <property type="entry name" value="SCO1/SenC"/>
</dbReference>
<dbReference type="InterPro" id="IPR036249">
    <property type="entry name" value="Thioredoxin-like_sf"/>
</dbReference>
<evidence type="ECO:0000313" key="7">
    <source>
        <dbReference type="EMBL" id="RIY41777.1"/>
    </source>
</evidence>
<keyword evidence="5" id="KW-0732">Signal</keyword>
<dbReference type="EMBL" id="NQYH01000002">
    <property type="protein sequence ID" value="RIY41777.1"/>
    <property type="molecule type" value="Genomic_DNA"/>
</dbReference>
<dbReference type="PANTHER" id="PTHR12151:SF25">
    <property type="entry name" value="LINALOOL DEHYDRATASE_ISOMERASE DOMAIN-CONTAINING PROTEIN"/>
    <property type="match status" value="1"/>
</dbReference>
<dbReference type="SUPFAM" id="SSF52833">
    <property type="entry name" value="Thioredoxin-like"/>
    <property type="match status" value="1"/>
</dbReference>
<comment type="caution">
    <text evidence="7">The sequence shown here is derived from an EMBL/GenBank/DDBJ whole genome shotgun (WGS) entry which is preliminary data.</text>
</comment>
<reference evidence="7 8" key="1">
    <citation type="submission" date="2017-08" db="EMBL/GenBank/DDBJ databases">
        <title>Pusillimonas indicus sp. nov., a member of the family Alcaligenaceae isolated from surface seawater.</title>
        <authorList>
            <person name="Li J."/>
        </authorList>
    </citation>
    <scope>NUCLEOTIDE SEQUENCE [LARGE SCALE GENOMIC DNA]</scope>
    <source>
        <strain evidence="7 8">L52-1-41</strain>
    </source>
</reference>
<dbReference type="Pfam" id="PF02630">
    <property type="entry name" value="SCO1-SenC"/>
    <property type="match status" value="1"/>
</dbReference>
<evidence type="ECO:0000256" key="4">
    <source>
        <dbReference type="PIRSR" id="PIRSR603782-2"/>
    </source>
</evidence>